<feature type="transmembrane region" description="Helical" evidence="1">
    <location>
        <begin position="12"/>
        <end position="37"/>
    </location>
</feature>
<name>A0A848MDY0_PAELE</name>
<comment type="caution">
    <text evidence="2">The sequence shown here is derived from an EMBL/GenBank/DDBJ whole genome shotgun (WGS) entry which is preliminary data.</text>
</comment>
<keyword evidence="1" id="KW-0812">Transmembrane</keyword>
<organism evidence="2 3">
    <name type="scientific">Paenibacillus lemnae</name>
    <dbReference type="NCBI Taxonomy" id="1330551"/>
    <lineage>
        <taxon>Bacteria</taxon>
        <taxon>Bacillati</taxon>
        <taxon>Bacillota</taxon>
        <taxon>Bacilli</taxon>
        <taxon>Bacillales</taxon>
        <taxon>Paenibacillaceae</taxon>
        <taxon>Paenibacillus</taxon>
    </lineage>
</organism>
<dbReference type="EMBL" id="JABBPN010000037">
    <property type="protein sequence ID" value="NMO98262.1"/>
    <property type="molecule type" value="Genomic_DNA"/>
</dbReference>
<dbReference type="RefSeq" id="WP_169507033.1">
    <property type="nucleotide sequence ID" value="NZ_JABBPN010000037.1"/>
</dbReference>
<evidence type="ECO:0000313" key="2">
    <source>
        <dbReference type="EMBL" id="NMO98262.1"/>
    </source>
</evidence>
<gene>
    <name evidence="2" type="ORF">HII30_21145</name>
</gene>
<evidence type="ECO:0008006" key="4">
    <source>
        <dbReference type="Google" id="ProtNLM"/>
    </source>
</evidence>
<keyword evidence="3" id="KW-1185">Reference proteome</keyword>
<evidence type="ECO:0000313" key="3">
    <source>
        <dbReference type="Proteomes" id="UP000565468"/>
    </source>
</evidence>
<proteinExistence type="predicted"/>
<keyword evidence="1" id="KW-1133">Transmembrane helix</keyword>
<dbReference type="AlphaFoldDB" id="A0A848MDY0"/>
<dbReference type="Proteomes" id="UP000565468">
    <property type="component" value="Unassembled WGS sequence"/>
</dbReference>
<keyword evidence="1" id="KW-0472">Membrane</keyword>
<protein>
    <recommendedName>
        <fullName evidence="4">DUF4306 domain-containing protein</fullName>
    </recommendedName>
</protein>
<feature type="transmembrane region" description="Helical" evidence="1">
    <location>
        <begin position="69"/>
        <end position="88"/>
    </location>
</feature>
<evidence type="ECO:0000256" key="1">
    <source>
        <dbReference type="SAM" id="Phobius"/>
    </source>
</evidence>
<sequence length="98" mass="11399">MEKSFMGRIHPHYYLGALSGLIIGYVISKIYQVWAIVYRESRFDPNMSDSWNTNSPPIWVTATENPNSFSFWVVLIYIIIGIIFVRLLQIKINKETGE</sequence>
<accession>A0A848MDY0</accession>
<reference evidence="2 3" key="1">
    <citation type="submission" date="2020-04" db="EMBL/GenBank/DDBJ databases">
        <title>Paenibacillus algicola sp. nov., a novel marine bacterium producing alginate lyase.</title>
        <authorList>
            <person name="Huang H."/>
        </authorList>
    </citation>
    <scope>NUCLEOTIDE SEQUENCE [LARGE SCALE GENOMIC DNA]</scope>
    <source>
        <strain evidence="2 3">L7-75</strain>
    </source>
</reference>